<dbReference type="Gramene" id="OPUNC09G14410.1">
    <property type="protein sequence ID" value="OPUNC09G14410.1"/>
    <property type="gene ID" value="OPUNC09G14410"/>
</dbReference>
<evidence type="ECO:0000313" key="2">
    <source>
        <dbReference type="EnsemblPlants" id="OPUNC09G14410.1"/>
    </source>
</evidence>
<protein>
    <submittedName>
        <fullName evidence="2">Uncharacterized protein</fullName>
    </submittedName>
</protein>
<evidence type="ECO:0000256" key="1">
    <source>
        <dbReference type="SAM" id="MobiDB-lite"/>
    </source>
</evidence>
<keyword evidence="3" id="KW-1185">Reference proteome</keyword>
<organism evidence="2">
    <name type="scientific">Oryza punctata</name>
    <name type="common">Red rice</name>
    <dbReference type="NCBI Taxonomy" id="4537"/>
    <lineage>
        <taxon>Eukaryota</taxon>
        <taxon>Viridiplantae</taxon>
        <taxon>Streptophyta</taxon>
        <taxon>Embryophyta</taxon>
        <taxon>Tracheophyta</taxon>
        <taxon>Spermatophyta</taxon>
        <taxon>Magnoliopsida</taxon>
        <taxon>Liliopsida</taxon>
        <taxon>Poales</taxon>
        <taxon>Poaceae</taxon>
        <taxon>BOP clade</taxon>
        <taxon>Oryzoideae</taxon>
        <taxon>Oryzeae</taxon>
        <taxon>Oryzinae</taxon>
        <taxon>Oryza</taxon>
    </lineage>
</organism>
<evidence type="ECO:0000313" key="3">
    <source>
        <dbReference type="Proteomes" id="UP000026962"/>
    </source>
</evidence>
<sequence length="80" mass="8401">MAAQARREELGDEEDAEGSDSFMAMWTKPRVDALVHQEGSPSPPTAPPLSPTEPDLVTVPQPAAPPQIYCATAIVTSNAG</sequence>
<dbReference type="Proteomes" id="UP000026962">
    <property type="component" value="Chromosome 9"/>
</dbReference>
<proteinExistence type="predicted"/>
<accession>A0A0E0M378</accession>
<feature type="compositionally biased region" description="Pro residues" evidence="1">
    <location>
        <begin position="41"/>
        <end position="51"/>
    </location>
</feature>
<name>A0A0E0M378_ORYPU</name>
<dbReference type="AlphaFoldDB" id="A0A0E0M378"/>
<dbReference type="HOGENOM" id="CLU_2593980_0_0_1"/>
<reference evidence="2" key="1">
    <citation type="submission" date="2015-04" db="UniProtKB">
        <authorList>
            <consortium name="EnsemblPlants"/>
        </authorList>
    </citation>
    <scope>IDENTIFICATION</scope>
</reference>
<dbReference type="EnsemblPlants" id="OPUNC09G14410.1">
    <property type="protein sequence ID" value="OPUNC09G14410.1"/>
    <property type="gene ID" value="OPUNC09G14410"/>
</dbReference>
<feature type="region of interest" description="Disordered" evidence="1">
    <location>
        <begin position="1"/>
        <end position="61"/>
    </location>
</feature>
<reference evidence="2" key="2">
    <citation type="submission" date="2018-05" db="EMBL/GenBank/DDBJ databases">
        <title>OpunRS2 (Oryza punctata Reference Sequence Version 2).</title>
        <authorList>
            <person name="Zhang J."/>
            <person name="Kudrna D."/>
            <person name="Lee S."/>
            <person name="Talag J."/>
            <person name="Welchert J."/>
            <person name="Wing R.A."/>
        </authorList>
    </citation>
    <scope>NUCLEOTIDE SEQUENCE [LARGE SCALE GENOMIC DNA]</scope>
</reference>